<evidence type="ECO:0000256" key="2">
    <source>
        <dbReference type="ARBA" id="ARBA00023015"/>
    </source>
</evidence>
<accession>A0ABS1BHC6</accession>
<protein>
    <submittedName>
        <fullName evidence="8">Sigma-70 family RNA polymerase sigma factor</fullName>
    </submittedName>
</protein>
<keyword evidence="3" id="KW-0731">Sigma factor</keyword>
<keyword evidence="5" id="KW-0804">Transcription</keyword>
<dbReference type="Pfam" id="PF04542">
    <property type="entry name" value="Sigma70_r2"/>
    <property type="match status" value="1"/>
</dbReference>
<name>A0ABS1BHC6_9SPHI</name>
<dbReference type="RefSeq" id="WP_200584960.1">
    <property type="nucleotide sequence ID" value="NZ_JAEHFY010000005.1"/>
</dbReference>
<dbReference type="InterPro" id="IPR036388">
    <property type="entry name" value="WH-like_DNA-bd_sf"/>
</dbReference>
<dbReference type="Gene3D" id="1.10.1740.10">
    <property type="match status" value="1"/>
</dbReference>
<dbReference type="EMBL" id="JAEHFY010000005">
    <property type="protein sequence ID" value="MBK0382176.1"/>
    <property type="molecule type" value="Genomic_DNA"/>
</dbReference>
<dbReference type="SUPFAM" id="SSF88659">
    <property type="entry name" value="Sigma3 and sigma4 domains of RNA polymerase sigma factors"/>
    <property type="match status" value="1"/>
</dbReference>
<keyword evidence="9" id="KW-1185">Reference proteome</keyword>
<comment type="similarity">
    <text evidence="1">Belongs to the sigma-70 factor family. ECF subfamily.</text>
</comment>
<dbReference type="InterPro" id="IPR013249">
    <property type="entry name" value="RNA_pol_sigma70_r4_t2"/>
</dbReference>
<evidence type="ECO:0000313" key="9">
    <source>
        <dbReference type="Proteomes" id="UP000660024"/>
    </source>
</evidence>
<evidence type="ECO:0000256" key="1">
    <source>
        <dbReference type="ARBA" id="ARBA00010641"/>
    </source>
</evidence>
<dbReference type="InterPro" id="IPR014284">
    <property type="entry name" value="RNA_pol_sigma-70_dom"/>
</dbReference>
<organism evidence="8 9">
    <name type="scientific">Pedobacter segetis</name>
    <dbReference type="NCBI Taxonomy" id="2793069"/>
    <lineage>
        <taxon>Bacteria</taxon>
        <taxon>Pseudomonadati</taxon>
        <taxon>Bacteroidota</taxon>
        <taxon>Sphingobacteriia</taxon>
        <taxon>Sphingobacteriales</taxon>
        <taxon>Sphingobacteriaceae</taxon>
        <taxon>Pedobacter</taxon>
    </lineage>
</organism>
<keyword evidence="4" id="KW-0238">DNA-binding</keyword>
<evidence type="ECO:0000256" key="5">
    <source>
        <dbReference type="ARBA" id="ARBA00023163"/>
    </source>
</evidence>
<evidence type="ECO:0000256" key="3">
    <source>
        <dbReference type="ARBA" id="ARBA00023082"/>
    </source>
</evidence>
<dbReference type="Gene3D" id="1.10.10.10">
    <property type="entry name" value="Winged helix-like DNA-binding domain superfamily/Winged helix DNA-binding domain"/>
    <property type="match status" value="1"/>
</dbReference>
<evidence type="ECO:0000259" key="6">
    <source>
        <dbReference type="Pfam" id="PF04542"/>
    </source>
</evidence>
<evidence type="ECO:0000259" key="7">
    <source>
        <dbReference type="Pfam" id="PF08281"/>
    </source>
</evidence>
<dbReference type="Proteomes" id="UP000660024">
    <property type="component" value="Unassembled WGS sequence"/>
</dbReference>
<dbReference type="SUPFAM" id="SSF88946">
    <property type="entry name" value="Sigma2 domain of RNA polymerase sigma factors"/>
    <property type="match status" value="1"/>
</dbReference>
<comment type="caution">
    <text evidence="8">The sequence shown here is derived from an EMBL/GenBank/DDBJ whole genome shotgun (WGS) entry which is preliminary data.</text>
</comment>
<dbReference type="InterPro" id="IPR039425">
    <property type="entry name" value="RNA_pol_sigma-70-like"/>
</dbReference>
<dbReference type="PANTHER" id="PTHR43133:SF8">
    <property type="entry name" value="RNA POLYMERASE SIGMA FACTOR HI_1459-RELATED"/>
    <property type="match status" value="1"/>
</dbReference>
<evidence type="ECO:0000256" key="4">
    <source>
        <dbReference type="ARBA" id="ARBA00023125"/>
    </source>
</evidence>
<feature type="domain" description="RNA polymerase sigma-70 region 2" evidence="6">
    <location>
        <begin position="9"/>
        <end position="76"/>
    </location>
</feature>
<reference evidence="8 9" key="1">
    <citation type="submission" date="2020-12" db="EMBL/GenBank/DDBJ databases">
        <title>Bacterial novel species Pedobacter sp. SD-b isolated from soil.</title>
        <authorList>
            <person name="Jung H.-Y."/>
        </authorList>
    </citation>
    <scope>NUCLEOTIDE SEQUENCE [LARGE SCALE GENOMIC DNA]</scope>
    <source>
        <strain evidence="8 9">SD-b</strain>
    </source>
</reference>
<evidence type="ECO:0000313" key="8">
    <source>
        <dbReference type="EMBL" id="MBK0382176.1"/>
    </source>
</evidence>
<feature type="domain" description="RNA polymerase sigma factor 70 region 4 type 2" evidence="7">
    <location>
        <begin position="101"/>
        <end position="150"/>
    </location>
</feature>
<proteinExistence type="inferred from homology"/>
<dbReference type="InterPro" id="IPR013324">
    <property type="entry name" value="RNA_pol_sigma_r3/r4-like"/>
</dbReference>
<dbReference type="Pfam" id="PF08281">
    <property type="entry name" value="Sigma70_r4_2"/>
    <property type="match status" value="1"/>
</dbReference>
<dbReference type="InterPro" id="IPR013325">
    <property type="entry name" value="RNA_pol_sigma_r2"/>
</dbReference>
<dbReference type="InterPro" id="IPR007627">
    <property type="entry name" value="RNA_pol_sigma70_r2"/>
</dbReference>
<dbReference type="PANTHER" id="PTHR43133">
    <property type="entry name" value="RNA POLYMERASE ECF-TYPE SIGMA FACTO"/>
    <property type="match status" value="1"/>
</dbReference>
<sequence>MPDSNFKEIYQTYSPQIYRVCLGYVNDAEQAKDLMQETFISVWKNLTSFRHQSKISTWIFRIATNNCLRHLEKSKRIITTELPFQIEEEVEIDQDDKVKFLYQCVSELEETDRLIISLVLEDLQHSEIANIIGLSVGNIRVRVHRIKEKLTAKFKKHGQFQ</sequence>
<dbReference type="NCBIfam" id="TIGR02937">
    <property type="entry name" value="sigma70-ECF"/>
    <property type="match status" value="1"/>
</dbReference>
<keyword evidence="2" id="KW-0805">Transcription regulation</keyword>
<gene>
    <name evidence="8" type="ORF">I5M32_04315</name>
</gene>